<sequence length="91" mass="9685">MPPARPGTQARAVSACPSRGTSAPWHRLRGPIRPVETRTKESDMRGEPTGSKPEGARKLMGGIPLAGCTADRPRSYVKGSSGSMLSGPERW</sequence>
<accession>A0AAX6DNJ1</accession>
<feature type="compositionally biased region" description="Basic and acidic residues" evidence="1">
    <location>
        <begin position="35"/>
        <end position="46"/>
    </location>
</feature>
<dbReference type="EMBL" id="JANAVB010043215">
    <property type="protein sequence ID" value="KAJ6793286.1"/>
    <property type="molecule type" value="Genomic_DNA"/>
</dbReference>
<keyword evidence="3" id="KW-1185">Reference proteome</keyword>
<dbReference type="AlphaFoldDB" id="A0AAX6DNJ1"/>
<dbReference type="Proteomes" id="UP001140949">
    <property type="component" value="Unassembled WGS sequence"/>
</dbReference>
<protein>
    <submittedName>
        <fullName evidence="2">Uncharacterized protein</fullName>
    </submittedName>
</protein>
<proteinExistence type="predicted"/>
<evidence type="ECO:0000313" key="2">
    <source>
        <dbReference type="EMBL" id="KAJ6793286.1"/>
    </source>
</evidence>
<comment type="caution">
    <text evidence="2">The sequence shown here is derived from an EMBL/GenBank/DDBJ whole genome shotgun (WGS) entry which is preliminary data.</text>
</comment>
<gene>
    <name evidence="2" type="ORF">M6B38_112890</name>
</gene>
<organism evidence="2 3">
    <name type="scientific">Iris pallida</name>
    <name type="common">Sweet iris</name>
    <dbReference type="NCBI Taxonomy" id="29817"/>
    <lineage>
        <taxon>Eukaryota</taxon>
        <taxon>Viridiplantae</taxon>
        <taxon>Streptophyta</taxon>
        <taxon>Embryophyta</taxon>
        <taxon>Tracheophyta</taxon>
        <taxon>Spermatophyta</taxon>
        <taxon>Magnoliopsida</taxon>
        <taxon>Liliopsida</taxon>
        <taxon>Asparagales</taxon>
        <taxon>Iridaceae</taxon>
        <taxon>Iridoideae</taxon>
        <taxon>Irideae</taxon>
        <taxon>Iris</taxon>
    </lineage>
</organism>
<evidence type="ECO:0000256" key="1">
    <source>
        <dbReference type="SAM" id="MobiDB-lite"/>
    </source>
</evidence>
<reference evidence="2" key="2">
    <citation type="submission" date="2023-04" db="EMBL/GenBank/DDBJ databases">
        <authorList>
            <person name="Bruccoleri R.E."/>
            <person name="Oakeley E.J."/>
            <person name="Faust A.-M."/>
            <person name="Dessus-Babus S."/>
            <person name="Altorfer M."/>
            <person name="Burckhardt D."/>
            <person name="Oertli M."/>
            <person name="Naumann U."/>
            <person name="Petersen F."/>
            <person name="Wong J."/>
        </authorList>
    </citation>
    <scope>NUCLEOTIDE SEQUENCE</scope>
    <source>
        <strain evidence="2">GSM-AAB239-AS_SAM_17_03QT</strain>
        <tissue evidence="2">Leaf</tissue>
    </source>
</reference>
<name>A0AAX6DNJ1_IRIPA</name>
<reference evidence="2" key="1">
    <citation type="journal article" date="2023" name="GigaByte">
        <title>Genome assembly of the bearded iris, Iris pallida Lam.</title>
        <authorList>
            <person name="Bruccoleri R.E."/>
            <person name="Oakeley E.J."/>
            <person name="Faust A.M.E."/>
            <person name="Altorfer M."/>
            <person name="Dessus-Babus S."/>
            <person name="Burckhardt D."/>
            <person name="Oertli M."/>
            <person name="Naumann U."/>
            <person name="Petersen F."/>
            <person name="Wong J."/>
        </authorList>
    </citation>
    <scope>NUCLEOTIDE SEQUENCE</scope>
    <source>
        <strain evidence="2">GSM-AAB239-AS_SAM_17_03QT</strain>
    </source>
</reference>
<evidence type="ECO:0000313" key="3">
    <source>
        <dbReference type="Proteomes" id="UP001140949"/>
    </source>
</evidence>
<feature type="region of interest" description="Disordered" evidence="1">
    <location>
        <begin position="1"/>
        <end position="91"/>
    </location>
</feature>